<gene>
    <name evidence="1" type="ORF">IPOD504_LOCUS13172</name>
</gene>
<reference evidence="1" key="1">
    <citation type="submission" date="2022-03" db="EMBL/GenBank/DDBJ databases">
        <authorList>
            <person name="Martin H S."/>
        </authorList>
    </citation>
    <scope>NUCLEOTIDE SEQUENCE</scope>
</reference>
<dbReference type="Proteomes" id="UP000837857">
    <property type="component" value="Chromosome 4"/>
</dbReference>
<evidence type="ECO:0000313" key="2">
    <source>
        <dbReference type="Proteomes" id="UP000837857"/>
    </source>
</evidence>
<sequence length="101" mass="11522">MWPYLTVVEWKKETHIWLACDMLTDLAVGALDGCNDLCDARSRNCSRHEKSQQLRGPLRRRNLTVPGTISQCALFYCRVTKLASAHWFVCCDTSGGMLRNM</sequence>
<protein>
    <submittedName>
        <fullName evidence="1">Uncharacterized protein</fullName>
    </submittedName>
</protein>
<name>A0ABN8IUH1_9NEOP</name>
<proteinExistence type="predicted"/>
<organism evidence="1 2">
    <name type="scientific">Iphiclides podalirius</name>
    <name type="common">scarce swallowtail</name>
    <dbReference type="NCBI Taxonomy" id="110791"/>
    <lineage>
        <taxon>Eukaryota</taxon>
        <taxon>Metazoa</taxon>
        <taxon>Ecdysozoa</taxon>
        <taxon>Arthropoda</taxon>
        <taxon>Hexapoda</taxon>
        <taxon>Insecta</taxon>
        <taxon>Pterygota</taxon>
        <taxon>Neoptera</taxon>
        <taxon>Endopterygota</taxon>
        <taxon>Lepidoptera</taxon>
        <taxon>Glossata</taxon>
        <taxon>Ditrysia</taxon>
        <taxon>Papilionoidea</taxon>
        <taxon>Papilionidae</taxon>
        <taxon>Papilioninae</taxon>
        <taxon>Iphiclides</taxon>
    </lineage>
</organism>
<feature type="non-terminal residue" evidence="1">
    <location>
        <position position="101"/>
    </location>
</feature>
<accession>A0ABN8IUH1</accession>
<dbReference type="EMBL" id="OW152816">
    <property type="protein sequence ID" value="CAH2065870.1"/>
    <property type="molecule type" value="Genomic_DNA"/>
</dbReference>
<keyword evidence="2" id="KW-1185">Reference proteome</keyword>
<evidence type="ECO:0000313" key="1">
    <source>
        <dbReference type="EMBL" id="CAH2065870.1"/>
    </source>
</evidence>